<evidence type="ECO:0000256" key="1">
    <source>
        <dbReference type="SAM" id="MobiDB-lite"/>
    </source>
</evidence>
<dbReference type="Proteomes" id="UP001430953">
    <property type="component" value="Unassembled WGS sequence"/>
</dbReference>
<protein>
    <submittedName>
        <fullName evidence="2">Uncharacterized protein</fullName>
    </submittedName>
</protein>
<name>A0AAW2EF93_9HYME</name>
<gene>
    <name evidence="2" type="ORF">PUN28_017950</name>
</gene>
<organism evidence="2 3">
    <name type="scientific">Cardiocondyla obscurior</name>
    <dbReference type="NCBI Taxonomy" id="286306"/>
    <lineage>
        <taxon>Eukaryota</taxon>
        <taxon>Metazoa</taxon>
        <taxon>Ecdysozoa</taxon>
        <taxon>Arthropoda</taxon>
        <taxon>Hexapoda</taxon>
        <taxon>Insecta</taxon>
        <taxon>Pterygota</taxon>
        <taxon>Neoptera</taxon>
        <taxon>Endopterygota</taxon>
        <taxon>Hymenoptera</taxon>
        <taxon>Apocrita</taxon>
        <taxon>Aculeata</taxon>
        <taxon>Formicoidea</taxon>
        <taxon>Formicidae</taxon>
        <taxon>Myrmicinae</taxon>
        <taxon>Cardiocondyla</taxon>
    </lineage>
</organism>
<evidence type="ECO:0000313" key="2">
    <source>
        <dbReference type="EMBL" id="KAL0102373.1"/>
    </source>
</evidence>
<reference evidence="2 3" key="1">
    <citation type="submission" date="2023-03" db="EMBL/GenBank/DDBJ databases">
        <title>High recombination rates correlate with genetic variation in Cardiocondyla obscurior ants.</title>
        <authorList>
            <person name="Errbii M."/>
        </authorList>
    </citation>
    <scope>NUCLEOTIDE SEQUENCE [LARGE SCALE GENOMIC DNA]</scope>
    <source>
        <strain evidence="2">Alpha-2009</strain>
        <tissue evidence="2">Whole body</tissue>
    </source>
</reference>
<sequence>MEKVSDVCKLIADLQHDESLIRSNLLIANVFSSMKDTLPAISIDEFIFGENLEEDLKNVKSLQTTEKDWRKPSAKPAAQTKTQAKNVKPLPR</sequence>
<comment type="caution">
    <text evidence="2">The sequence shown here is derived from an EMBL/GenBank/DDBJ whole genome shotgun (WGS) entry which is preliminary data.</text>
</comment>
<feature type="region of interest" description="Disordered" evidence="1">
    <location>
        <begin position="63"/>
        <end position="92"/>
    </location>
</feature>
<proteinExistence type="predicted"/>
<dbReference type="EMBL" id="JADYXP020000022">
    <property type="protein sequence ID" value="KAL0102373.1"/>
    <property type="molecule type" value="Genomic_DNA"/>
</dbReference>
<accession>A0AAW2EF93</accession>
<dbReference type="AlphaFoldDB" id="A0AAW2EF93"/>
<evidence type="ECO:0000313" key="3">
    <source>
        <dbReference type="Proteomes" id="UP001430953"/>
    </source>
</evidence>
<keyword evidence="3" id="KW-1185">Reference proteome</keyword>
<feature type="compositionally biased region" description="Low complexity" evidence="1">
    <location>
        <begin position="74"/>
        <end position="85"/>
    </location>
</feature>